<dbReference type="SUPFAM" id="SSF52540">
    <property type="entry name" value="P-loop containing nucleoside triphosphate hydrolases"/>
    <property type="match status" value="1"/>
</dbReference>
<dbReference type="RefSeq" id="WP_168775712.1">
    <property type="nucleotide sequence ID" value="NZ_JAABNR010000014.1"/>
</dbReference>
<evidence type="ECO:0000256" key="2">
    <source>
        <dbReference type="ARBA" id="ARBA00022801"/>
    </source>
</evidence>
<evidence type="ECO:0000256" key="5">
    <source>
        <dbReference type="ARBA" id="ARBA00023125"/>
    </source>
</evidence>
<keyword evidence="11" id="KW-1185">Reference proteome</keyword>
<gene>
    <name evidence="10" type="ORF">GV832_15020</name>
</gene>
<feature type="region of interest" description="Disordered" evidence="7">
    <location>
        <begin position="571"/>
        <end position="598"/>
    </location>
</feature>
<evidence type="ECO:0000256" key="6">
    <source>
        <dbReference type="ARBA" id="ARBA00023235"/>
    </source>
</evidence>
<dbReference type="GO" id="GO:0005524">
    <property type="term" value="F:ATP binding"/>
    <property type="evidence" value="ECO:0007669"/>
    <property type="project" value="UniProtKB-KW"/>
</dbReference>
<comment type="caution">
    <text evidence="10">The sequence shown here is derived from an EMBL/GenBank/DDBJ whole genome shotgun (WGS) entry which is preliminary data.</text>
</comment>
<evidence type="ECO:0000256" key="7">
    <source>
        <dbReference type="SAM" id="MobiDB-lite"/>
    </source>
</evidence>
<keyword evidence="4" id="KW-0067">ATP-binding</keyword>
<dbReference type="Proteomes" id="UP001193501">
    <property type="component" value="Unassembled WGS sequence"/>
</dbReference>
<dbReference type="GO" id="GO:0003677">
    <property type="term" value="F:DNA binding"/>
    <property type="evidence" value="ECO:0007669"/>
    <property type="project" value="UniProtKB-KW"/>
</dbReference>
<keyword evidence="1" id="KW-0547">Nucleotide-binding</keyword>
<keyword evidence="5" id="KW-0238">DNA-binding</keyword>
<dbReference type="Pfam" id="PF01935">
    <property type="entry name" value="DUF87"/>
    <property type="match status" value="1"/>
</dbReference>
<dbReference type="GO" id="GO:0004386">
    <property type="term" value="F:helicase activity"/>
    <property type="evidence" value="ECO:0007669"/>
    <property type="project" value="UniProtKB-KW"/>
</dbReference>
<keyword evidence="2" id="KW-0378">Hydrolase</keyword>
<dbReference type="PANTHER" id="PTHR42957">
    <property type="entry name" value="HELICASE MJ1565-RELATED"/>
    <property type="match status" value="1"/>
</dbReference>
<dbReference type="InterPro" id="IPR027417">
    <property type="entry name" value="P-loop_NTPase"/>
</dbReference>
<dbReference type="InterPro" id="IPR002789">
    <property type="entry name" value="HerA_central"/>
</dbReference>
<evidence type="ECO:0000259" key="8">
    <source>
        <dbReference type="Pfam" id="PF01935"/>
    </source>
</evidence>
<organism evidence="10 11">
    <name type="scientific">Stagnihabitans tardus</name>
    <dbReference type="NCBI Taxonomy" id="2699202"/>
    <lineage>
        <taxon>Bacteria</taxon>
        <taxon>Pseudomonadati</taxon>
        <taxon>Pseudomonadota</taxon>
        <taxon>Alphaproteobacteria</taxon>
        <taxon>Rhodobacterales</taxon>
        <taxon>Paracoccaceae</taxon>
        <taxon>Stagnihabitans</taxon>
    </lineage>
</organism>
<name>A0AAE4YA70_9RHOB</name>
<feature type="domain" description="Helicase HerA-like C-terminal" evidence="9">
    <location>
        <begin position="449"/>
        <end position="537"/>
    </location>
</feature>
<keyword evidence="3" id="KW-0347">Helicase</keyword>
<reference evidence="10" key="1">
    <citation type="submission" date="2020-01" db="EMBL/GenBank/DDBJ databases">
        <authorList>
            <person name="Chen W.-M."/>
        </authorList>
    </citation>
    <scope>NUCLEOTIDE SEQUENCE</scope>
    <source>
        <strain evidence="10">CYK-10</strain>
    </source>
</reference>
<accession>A0AAE4YA70</accession>
<evidence type="ECO:0000313" key="11">
    <source>
        <dbReference type="Proteomes" id="UP001193501"/>
    </source>
</evidence>
<dbReference type="InterPro" id="IPR008571">
    <property type="entry name" value="HerA-like"/>
</dbReference>
<evidence type="ECO:0000256" key="3">
    <source>
        <dbReference type="ARBA" id="ARBA00022806"/>
    </source>
</evidence>
<dbReference type="PANTHER" id="PTHR42957:SF1">
    <property type="entry name" value="HELICASE MJ1565-RELATED"/>
    <property type="match status" value="1"/>
</dbReference>
<evidence type="ECO:0000313" key="10">
    <source>
        <dbReference type="EMBL" id="NBZ88903.1"/>
    </source>
</evidence>
<evidence type="ECO:0000256" key="4">
    <source>
        <dbReference type="ARBA" id="ARBA00022840"/>
    </source>
</evidence>
<evidence type="ECO:0000256" key="1">
    <source>
        <dbReference type="ARBA" id="ARBA00022741"/>
    </source>
</evidence>
<evidence type="ECO:0000259" key="9">
    <source>
        <dbReference type="Pfam" id="PF05872"/>
    </source>
</evidence>
<protein>
    <submittedName>
        <fullName evidence="10">DUF853 family protein</fullName>
    </submittedName>
</protein>
<dbReference type="Gene3D" id="3.40.50.300">
    <property type="entry name" value="P-loop containing nucleotide triphosphate hydrolases"/>
    <property type="match status" value="2"/>
</dbReference>
<proteinExistence type="predicted"/>
<dbReference type="InterPro" id="IPR033186">
    <property type="entry name" value="HerA_C"/>
</dbReference>
<feature type="domain" description="Helicase HerA central" evidence="8">
    <location>
        <begin position="149"/>
        <end position="265"/>
    </location>
</feature>
<sequence length="598" mass="64580">MTDRAALVDPAKRIGTVTRVSASQVELTLPMALAASGRRGMARGAVGDFVFIDCDRDVILGRITEVTIPEKQRSSLEHQIEQDPFVEPQGRLQLLATVSKTTQKVSRGINSQPRVGDGIFLADGHALSLAVKDALKGETTRPGGPLLVNLGRLSGIDGADISIPPEKLFGRHCGVFGATGGGKSWTVSRLVNEVVRLGGKCILFDPTGEFTGKVGGARQFAFGEAGAKDQPLARFPSRLLSELDLHALLTPTVQSQGPALRSATKSLRLAEALLSEPAPFPVEPAGGLRNVQISQNGQAFGFITIDEHGTVLKANKSWNAFGKAERILSERLSSEHCDFDLGSLARQVKNECIFPTGDNAGFFGGPDKNMAGYCNSLIVRIETFLSSPELACLFSDRGVDICSQIDAFLADPNARALVLSFEMVSFKHNTREILLNTLGRHLLGLARKGQFRDNPMVCFLDEAHQFIGRSVGDDLNRVPLDAFGLIAKEGRKYGLTTVIATQRPRDVPQDVLSQLGTLFVHRLTNERDRETIERACGDLDRSAAAFIPSLAQGEAIVVGPDLPAPLPILMTQPEKGQRPASHGPQYQERWGQDAKVVE</sequence>
<dbReference type="Pfam" id="PF05872">
    <property type="entry name" value="HerA_C"/>
    <property type="match status" value="1"/>
</dbReference>
<dbReference type="GO" id="GO:0016787">
    <property type="term" value="F:hydrolase activity"/>
    <property type="evidence" value="ECO:0007669"/>
    <property type="project" value="UniProtKB-KW"/>
</dbReference>
<dbReference type="AlphaFoldDB" id="A0AAE4YA70"/>
<keyword evidence="6" id="KW-0413">Isomerase</keyword>
<dbReference type="EMBL" id="JAABNR010000014">
    <property type="protein sequence ID" value="NBZ88903.1"/>
    <property type="molecule type" value="Genomic_DNA"/>
</dbReference>